<dbReference type="Gene3D" id="3.30.420.40">
    <property type="match status" value="2"/>
</dbReference>
<dbReference type="Gene3D" id="3.30.1490.300">
    <property type="match status" value="1"/>
</dbReference>
<evidence type="ECO:0000259" key="1">
    <source>
        <dbReference type="SMART" id="SM00842"/>
    </source>
</evidence>
<dbReference type="PANTHER" id="PTHR32432">
    <property type="entry name" value="CELL DIVISION PROTEIN FTSA-RELATED"/>
    <property type="match status" value="1"/>
</dbReference>
<sequence length="349" mass="36329">MAGGVVGVDIGSSMLRAVEIDDASKARPTIVRAHEVALPEGSVKRGEVLEVHTVASAFKRLWAAGGFRTKDIALGIGGQSVIVRDLAVPRMPLAQIKESLPFQVQDLLPVPINDAVLDYYPISEGQGESGPIVNGLLVAAFKQAVTTNVTAATLAGLNPVSMDLLPFAMTRVHTLSSPTSGFAVHMNIGANATSIVIVQAGVPLFVRIVPAGGDDATRALMTRLSLPRDRAEALKRDLGLTSVGTTDDERIAAEVIHEATSELLTAVRNTLAYFAGLRSGVAFDHLSVAGGATRMRGFASALAESTRISVVPVNPLAGVTASHTLRGKASDEEMQTWITAIGLAVGSGA</sequence>
<accession>A0A840XHL5</accession>
<protein>
    <submittedName>
        <fullName evidence="2">Type IV pilus assembly protein PilM</fullName>
    </submittedName>
</protein>
<dbReference type="AlphaFoldDB" id="A0A840XHL5"/>
<keyword evidence="3" id="KW-1185">Reference proteome</keyword>
<dbReference type="Proteomes" id="UP000552883">
    <property type="component" value="Unassembled WGS sequence"/>
</dbReference>
<dbReference type="EMBL" id="JACHBS010000001">
    <property type="protein sequence ID" value="MBB5617806.1"/>
    <property type="molecule type" value="Genomic_DNA"/>
</dbReference>
<dbReference type="NCBIfam" id="TIGR01175">
    <property type="entry name" value="pilM"/>
    <property type="match status" value="1"/>
</dbReference>
<dbReference type="InterPro" id="IPR043129">
    <property type="entry name" value="ATPase_NBD"/>
</dbReference>
<dbReference type="OrthoDB" id="1926201at2"/>
<feature type="domain" description="SHS2" evidence="1">
    <location>
        <begin position="5"/>
        <end position="173"/>
    </location>
</feature>
<dbReference type="SMART" id="SM00842">
    <property type="entry name" value="FtsA"/>
    <property type="match status" value="1"/>
</dbReference>
<organism evidence="2 3">
    <name type="scientific">Microcella frigidaquae</name>
    <dbReference type="NCBI Taxonomy" id="424758"/>
    <lineage>
        <taxon>Bacteria</taxon>
        <taxon>Bacillati</taxon>
        <taxon>Actinomycetota</taxon>
        <taxon>Actinomycetes</taxon>
        <taxon>Micrococcales</taxon>
        <taxon>Microbacteriaceae</taxon>
        <taxon>Microcella</taxon>
    </lineage>
</organism>
<comment type="caution">
    <text evidence="2">The sequence shown here is derived from an EMBL/GenBank/DDBJ whole genome shotgun (WGS) entry which is preliminary data.</text>
</comment>
<evidence type="ECO:0000313" key="3">
    <source>
        <dbReference type="Proteomes" id="UP000552883"/>
    </source>
</evidence>
<dbReference type="GO" id="GO:0051301">
    <property type="term" value="P:cell division"/>
    <property type="evidence" value="ECO:0007669"/>
    <property type="project" value="InterPro"/>
</dbReference>
<dbReference type="PIRSF" id="PIRSF019169">
    <property type="entry name" value="PilM"/>
    <property type="match status" value="1"/>
</dbReference>
<dbReference type="InterPro" id="IPR003494">
    <property type="entry name" value="SHS2_FtsA"/>
</dbReference>
<proteinExistence type="predicted"/>
<dbReference type="InterPro" id="IPR005883">
    <property type="entry name" value="PilM"/>
</dbReference>
<gene>
    <name evidence="2" type="ORF">BJ959_001302</name>
</gene>
<evidence type="ECO:0000313" key="2">
    <source>
        <dbReference type="EMBL" id="MBB5617806.1"/>
    </source>
</evidence>
<dbReference type="RefSeq" id="WP_153982765.1">
    <property type="nucleotide sequence ID" value="NZ_BAAANZ010000006.1"/>
</dbReference>
<reference evidence="2 3" key="1">
    <citation type="submission" date="2020-08" db="EMBL/GenBank/DDBJ databases">
        <title>Sequencing the genomes of 1000 actinobacteria strains.</title>
        <authorList>
            <person name="Klenk H.-P."/>
        </authorList>
    </citation>
    <scope>NUCLEOTIDE SEQUENCE [LARGE SCALE GENOMIC DNA]</scope>
    <source>
        <strain evidence="2 3">DSM 23889</strain>
    </source>
</reference>
<dbReference type="CDD" id="cd24049">
    <property type="entry name" value="ASKHA_NBD_PilM"/>
    <property type="match status" value="1"/>
</dbReference>
<dbReference type="InterPro" id="IPR050696">
    <property type="entry name" value="FtsA/MreB"/>
</dbReference>
<dbReference type="Pfam" id="PF11104">
    <property type="entry name" value="PilM_2"/>
    <property type="match status" value="1"/>
</dbReference>
<dbReference type="PANTHER" id="PTHR32432:SF3">
    <property type="entry name" value="ETHANOLAMINE UTILIZATION PROTEIN EUTJ"/>
    <property type="match status" value="1"/>
</dbReference>
<dbReference type="SUPFAM" id="SSF53067">
    <property type="entry name" value="Actin-like ATPase domain"/>
    <property type="match status" value="2"/>
</dbReference>
<name>A0A840XHL5_9MICO</name>